<proteinExistence type="predicted"/>
<dbReference type="Gramene" id="TuG1812G0400000717.01.T01">
    <property type="protein sequence ID" value="TuG1812G0400000717.01.T01.cds328054"/>
    <property type="gene ID" value="TuG1812G0400000717.01"/>
</dbReference>
<keyword evidence="3" id="KW-1185">Reference proteome</keyword>
<protein>
    <submittedName>
        <fullName evidence="2">Uncharacterized protein</fullName>
    </submittedName>
</protein>
<dbReference type="Proteomes" id="UP000015106">
    <property type="component" value="Chromosome 4"/>
</dbReference>
<evidence type="ECO:0000313" key="3">
    <source>
        <dbReference type="Proteomes" id="UP000015106"/>
    </source>
</evidence>
<dbReference type="AlphaFoldDB" id="A0A8R7U548"/>
<name>A0A8R7U548_TRIUA</name>
<feature type="region of interest" description="Disordered" evidence="1">
    <location>
        <begin position="53"/>
        <end position="73"/>
    </location>
</feature>
<dbReference type="EnsemblPlants" id="TuG1812G0400000717.01.T01">
    <property type="protein sequence ID" value="TuG1812G0400000717.01.T01.cds328054"/>
    <property type="gene ID" value="TuG1812G0400000717.01"/>
</dbReference>
<evidence type="ECO:0000256" key="1">
    <source>
        <dbReference type="SAM" id="MobiDB-lite"/>
    </source>
</evidence>
<sequence>MREMQIAGLNQAHTETKHKLEVWRDDKATDRQQLYSCTPASAEECKLELTLATGSSRSHTGKQVGSPQTQTPGWRCRQLRPSLIWLSSRSLTQGR</sequence>
<organism evidence="2 3">
    <name type="scientific">Triticum urartu</name>
    <name type="common">Red wild einkorn</name>
    <name type="synonym">Crithodium urartu</name>
    <dbReference type="NCBI Taxonomy" id="4572"/>
    <lineage>
        <taxon>Eukaryota</taxon>
        <taxon>Viridiplantae</taxon>
        <taxon>Streptophyta</taxon>
        <taxon>Embryophyta</taxon>
        <taxon>Tracheophyta</taxon>
        <taxon>Spermatophyta</taxon>
        <taxon>Magnoliopsida</taxon>
        <taxon>Liliopsida</taxon>
        <taxon>Poales</taxon>
        <taxon>Poaceae</taxon>
        <taxon>BOP clade</taxon>
        <taxon>Pooideae</taxon>
        <taxon>Triticodae</taxon>
        <taxon>Triticeae</taxon>
        <taxon>Triticinae</taxon>
        <taxon>Triticum</taxon>
    </lineage>
</organism>
<reference evidence="2" key="2">
    <citation type="submission" date="2018-03" db="EMBL/GenBank/DDBJ databases">
        <title>The Triticum urartu genome reveals the dynamic nature of wheat genome evolution.</title>
        <authorList>
            <person name="Ling H."/>
            <person name="Ma B."/>
            <person name="Shi X."/>
            <person name="Liu H."/>
            <person name="Dong L."/>
            <person name="Sun H."/>
            <person name="Cao Y."/>
            <person name="Gao Q."/>
            <person name="Zheng S."/>
            <person name="Li Y."/>
            <person name="Yu Y."/>
            <person name="Du H."/>
            <person name="Qi M."/>
            <person name="Li Y."/>
            <person name="Yu H."/>
            <person name="Cui Y."/>
            <person name="Wang N."/>
            <person name="Chen C."/>
            <person name="Wu H."/>
            <person name="Zhao Y."/>
            <person name="Zhang J."/>
            <person name="Li Y."/>
            <person name="Zhou W."/>
            <person name="Zhang B."/>
            <person name="Hu W."/>
            <person name="Eijk M."/>
            <person name="Tang J."/>
            <person name="Witsenboer H."/>
            <person name="Zhao S."/>
            <person name="Li Z."/>
            <person name="Zhang A."/>
            <person name="Wang D."/>
            <person name="Liang C."/>
        </authorList>
    </citation>
    <scope>NUCLEOTIDE SEQUENCE [LARGE SCALE GENOMIC DNA]</scope>
    <source>
        <strain evidence="2">cv. G1812</strain>
    </source>
</reference>
<reference evidence="3" key="1">
    <citation type="journal article" date="2013" name="Nature">
        <title>Draft genome of the wheat A-genome progenitor Triticum urartu.</title>
        <authorList>
            <person name="Ling H.Q."/>
            <person name="Zhao S."/>
            <person name="Liu D."/>
            <person name="Wang J."/>
            <person name="Sun H."/>
            <person name="Zhang C."/>
            <person name="Fan H."/>
            <person name="Li D."/>
            <person name="Dong L."/>
            <person name="Tao Y."/>
            <person name="Gao C."/>
            <person name="Wu H."/>
            <person name="Li Y."/>
            <person name="Cui Y."/>
            <person name="Guo X."/>
            <person name="Zheng S."/>
            <person name="Wang B."/>
            <person name="Yu K."/>
            <person name="Liang Q."/>
            <person name="Yang W."/>
            <person name="Lou X."/>
            <person name="Chen J."/>
            <person name="Feng M."/>
            <person name="Jian J."/>
            <person name="Zhang X."/>
            <person name="Luo G."/>
            <person name="Jiang Y."/>
            <person name="Liu J."/>
            <person name="Wang Z."/>
            <person name="Sha Y."/>
            <person name="Zhang B."/>
            <person name="Wu H."/>
            <person name="Tang D."/>
            <person name="Shen Q."/>
            <person name="Xue P."/>
            <person name="Zou S."/>
            <person name="Wang X."/>
            <person name="Liu X."/>
            <person name="Wang F."/>
            <person name="Yang Y."/>
            <person name="An X."/>
            <person name="Dong Z."/>
            <person name="Zhang K."/>
            <person name="Zhang X."/>
            <person name="Luo M.C."/>
            <person name="Dvorak J."/>
            <person name="Tong Y."/>
            <person name="Wang J."/>
            <person name="Yang H."/>
            <person name="Li Z."/>
            <person name="Wang D."/>
            <person name="Zhang A."/>
            <person name="Wang J."/>
        </authorList>
    </citation>
    <scope>NUCLEOTIDE SEQUENCE</scope>
    <source>
        <strain evidence="3">cv. G1812</strain>
    </source>
</reference>
<feature type="compositionally biased region" description="Polar residues" evidence="1">
    <location>
        <begin position="53"/>
        <end position="72"/>
    </location>
</feature>
<reference evidence="2" key="3">
    <citation type="submission" date="2022-06" db="UniProtKB">
        <authorList>
            <consortium name="EnsemblPlants"/>
        </authorList>
    </citation>
    <scope>IDENTIFICATION</scope>
</reference>
<accession>A0A8R7U548</accession>
<evidence type="ECO:0000313" key="2">
    <source>
        <dbReference type="EnsemblPlants" id="TuG1812G0400000717.01.T01.cds328054"/>
    </source>
</evidence>